<dbReference type="EMBL" id="WHOD01000070">
    <property type="protein sequence ID" value="NOU95439.1"/>
    <property type="molecule type" value="Genomic_DNA"/>
</dbReference>
<dbReference type="InterPro" id="IPR023346">
    <property type="entry name" value="Lysozyme-like_dom_sf"/>
</dbReference>
<dbReference type="SUPFAM" id="SSF53955">
    <property type="entry name" value="Lysozyme-like"/>
    <property type="match status" value="1"/>
</dbReference>
<dbReference type="Pfam" id="PF01464">
    <property type="entry name" value="SLT"/>
    <property type="match status" value="1"/>
</dbReference>
<keyword evidence="3" id="KW-1185">Reference proteome</keyword>
<evidence type="ECO:0000259" key="1">
    <source>
        <dbReference type="Pfam" id="PF01464"/>
    </source>
</evidence>
<protein>
    <submittedName>
        <fullName evidence="2">Transglycosylase SLT domain-containing protein</fullName>
    </submittedName>
</protein>
<dbReference type="AlphaFoldDB" id="A0A972K0B0"/>
<accession>A0A972K0B0</accession>
<dbReference type="Proteomes" id="UP000641588">
    <property type="component" value="Unassembled WGS sequence"/>
</dbReference>
<dbReference type="PANTHER" id="PTHR37423">
    <property type="entry name" value="SOLUBLE LYTIC MUREIN TRANSGLYCOSYLASE-RELATED"/>
    <property type="match status" value="1"/>
</dbReference>
<proteinExistence type="predicted"/>
<name>A0A972K0B0_9BACL</name>
<dbReference type="RefSeq" id="WP_171653631.1">
    <property type="nucleotide sequence ID" value="NZ_WHOD01000070.1"/>
</dbReference>
<dbReference type="CDD" id="cd00254">
    <property type="entry name" value="LT-like"/>
    <property type="match status" value="1"/>
</dbReference>
<feature type="domain" description="Transglycosylase SLT" evidence="1">
    <location>
        <begin position="103"/>
        <end position="198"/>
    </location>
</feature>
<evidence type="ECO:0000313" key="3">
    <source>
        <dbReference type="Proteomes" id="UP000641588"/>
    </source>
</evidence>
<dbReference type="PANTHER" id="PTHR37423:SF2">
    <property type="entry name" value="MEMBRANE-BOUND LYTIC MUREIN TRANSGLYCOSYLASE C"/>
    <property type="match status" value="1"/>
</dbReference>
<dbReference type="InterPro" id="IPR008258">
    <property type="entry name" value="Transglycosylase_SLT_dom_1"/>
</dbReference>
<organism evidence="2 3">
    <name type="scientific">Paenibacillus foliorum</name>
    <dbReference type="NCBI Taxonomy" id="2654974"/>
    <lineage>
        <taxon>Bacteria</taxon>
        <taxon>Bacillati</taxon>
        <taxon>Bacillota</taxon>
        <taxon>Bacilli</taxon>
        <taxon>Bacillales</taxon>
        <taxon>Paenibacillaceae</taxon>
        <taxon>Paenibacillus</taxon>
    </lineage>
</organism>
<gene>
    <name evidence="2" type="ORF">GC093_19730</name>
</gene>
<sequence>MNIDPRTIKELLQLQMLNKMDAIMGGSLAGSEANKSDFSELFNNILGQATGGKSTLDGSLQQSAGKTSLKPLSMNAAFGFSSPNRVDSLSINSMKASSELDPLIQDASRRNGVQPSLVKAVINAESSFNSRAVSKAGAKGLMQLMDETGQGLGVTNPFDPTQNVHGGTKYLSNLLRKYNGNEGVALAAYNAGSGRMARLGITNDIELKEKLHLLPKETQNYVSKVMKLQREYEA</sequence>
<comment type="caution">
    <text evidence="2">The sequence shown here is derived from an EMBL/GenBank/DDBJ whole genome shotgun (WGS) entry which is preliminary data.</text>
</comment>
<evidence type="ECO:0000313" key="2">
    <source>
        <dbReference type="EMBL" id="NOU95439.1"/>
    </source>
</evidence>
<reference evidence="2" key="1">
    <citation type="submission" date="2019-10" db="EMBL/GenBank/DDBJ databases">
        <title>Description of Paenibacillus glebae sp. nov.</title>
        <authorList>
            <person name="Carlier A."/>
            <person name="Qi S."/>
        </authorList>
    </citation>
    <scope>NUCLEOTIDE SEQUENCE</scope>
    <source>
        <strain evidence="2">LMG 31456</strain>
    </source>
</reference>
<dbReference type="Gene3D" id="1.10.530.10">
    <property type="match status" value="1"/>
</dbReference>